<comment type="similarity">
    <text evidence="1">Belongs to the APC5 family.</text>
</comment>
<evidence type="ECO:0000256" key="2">
    <source>
        <dbReference type="ARBA" id="ARBA00016066"/>
    </source>
</evidence>
<reference evidence="8 9" key="1">
    <citation type="submission" date="2019-05" db="EMBL/GenBank/DDBJ databases">
        <title>Sporisorium graminicola CBS 10092 draft sequencing and annotation.</title>
        <authorList>
            <person name="Solano-Gonzalez S."/>
            <person name="Caddick M.X."/>
            <person name="Darby A."/>
        </authorList>
    </citation>
    <scope>NUCLEOTIDE SEQUENCE [LARGE SCALE GENOMIC DNA]</scope>
    <source>
        <strain evidence="8 9">CBS 10092</strain>
    </source>
</reference>
<accession>A0A4U7KZ56</accession>
<keyword evidence="3" id="KW-0132">Cell division</keyword>
<feature type="domain" description="Anaphase-promoting complex subunit 5" evidence="7">
    <location>
        <begin position="194"/>
        <end position="274"/>
    </location>
</feature>
<dbReference type="GO" id="GO:0051301">
    <property type="term" value="P:cell division"/>
    <property type="evidence" value="ECO:0007669"/>
    <property type="project" value="UniProtKB-KW"/>
</dbReference>
<dbReference type="GO" id="GO:0031145">
    <property type="term" value="P:anaphase-promoting complex-dependent catabolic process"/>
    <property type="evidence" value="ECO:0007669"/>
    <property type="project" value="TreeGrafter"/>
</dbReference>
<keyword evidence="4" id="KW-0498">Mitosis</keyword>
<dbReference type="Proteomes" id="UP000306050">
    <property type="component" value="Chromosome SGRAM_1"/>
</dbReference>
<dbReference type="GO" id="GO:0005680">
    <property type="term" value="C:anaphase-promoting complex"/>
    <property type="evidence" value="ECO:0007669"/>
    <property type="project" value="InterPro"/>
</dbReference>
<dbReference type="InterPro" id="IPR026000">
    <property type="entry name" value="Apc5_dom"/>
</dbReference>
<dbReference type="OrthoDB" id="2504561at2759"/>
<evidence type="ECO:0000256" key="6">
    <source>
        <dbReference type="ARBA" id="ARBA00023306"/>
    </source>
</evidence>
<dbReference type="GO" id="GO:0045842">
    <property type="term" value="P:positive regulation of mitotic metaphase/anaphase transition"/>
    <property type="evidence" value="ECO:0007669"/>
    <property type="project" value="TreeGrafter"/>
</dbReference>
<dbReference type="PANTHER" id="PTHR12830">
    <property type="entry name" value="ANAPHASE-PROMOTING COMPLEX SUBUNIT 5"/>
    <property type="match status" value="1"/>
</dbReference>
<keyword evidence="9" id="KW-1185">Reference proteome</keyword>
<keyword evidence="5" id="KW-0833">Ubl conjugation pathway</keyword>
<evidence type="ECO:0000313" key="8">
    <source>
        <dbReference type="EMBL" id="TKY90175.1"/>
    </source>
</evidence>
<sequence length="735" mass="82513">MNVDLAPPDEMNGETIAILVLFNFHCRIQLNDEAQVARKKLLLFLMHKIYQTCPPSASYTAFADELRVAMDGDEDNGRIMIDYLDGMLNLLEVPDGLTKLFNEKLNRVMPSYEPMGMLNATDIFFERRSFFGLFFRRIKLIFDSLDLQARNRLTLAARAWKDGLLPSPHDRERADLEISSQPDARLSAFRDYQLGLLRGDYAMAKDNMERFFDFYAPGADRELHQHTLLHLAAFHVRNESFSAARAALDEAISLARSANDSDCISACESLMLRIQGVGTSTLASIPEVESSMTSDRLRQPVNDSLWRARCSIARGRSAVETLHDLEDSFAPNQPSREALAASEASLEVVEDAKRRLGRDTMQSDVEIGRLWDLLGQPSLADVYQDRVDTGSSGTVMSTLQAEGRMDCICHKAKRLSRMGRYEEALSLLVSPSSFEAISFNEYTTWHRAIADVLRLKATRRQDEAVLHLLAESFPARDAALLDYDIEDAVDTPSALVELALRYLESSKSSLTEKVMGSHFRGFSRLTAEDAAEALLEKAAQRVQSSQPMLSLMPTLASLSIAKDMDCSRLILRARVQLAETLGLYLQMPDGARLLMELDLPNCLSSDDVELRARAQWTYARVLLSCWNKDKLEPDDLTKVLHWLQKAERDAEQVECLALQTQILYYMLRLHHHTGNVKEVDTVTARLGQVERSWSRSDESQDQACLEQARQILAIAVSVAGYVASGESANKRLVAA</sequence>
<dbReference type="GO" id="GO:0070979">
    <property type="term" value="P:protein K11-linked ubiquitination"/>
    <property type="evidence" value="ECO:0007669"/>
    <property type="project" value="TreeGrafter"/>
</dbReference>
<evidence type="ECO:0000259" key="7">
    <source>
        <dbReference type="Pfam" id="PF12862"/>
    </source>
</evidence>
<dbReference type="InterPro" id="IPR037679">
    <property type="entry name" value="Apc5"/>
</dbReference>
<evidence type="ECO:0000256" key="5">
    <source>
        <dbReference type="ARBA" id="ARBA00022786"/>
    </source>
</evidence>
<gene>
    <name evidence="8" type="ORF">EX895_000173</name>
</gene>
<proteinExistence type="inferred from homology"/>
<dbReference type="EMBL" id="SRRM01000002">
    <property type="protein sequence ID" value="TKY90175.1"/>
    <property type="molecule type" value="Genomic_DNA"/>
</dbReference>
<dbReference type="PANTHER" id="PTHR12830:SF9">
    <property type="entry name" value="ANAPHASE-PROMOTING COMPLEX SUBUNIT 5"/>
    <property type="match status" value="1"/>
</dbReference>
<organism evidence="8 9">
    <name type="scientific">Sporisorium graminicola</name>
    <dbReference type="NCBI Taxonomy" id="280036"/>
    <lineage>
        <taxon>Eukaryota</taxon>
        <taxon>Fungi</taxon>
        <taxon>Dikarya</taxon>
        <taxon>Basidiomycota</taxon>
        <taxon>Ustilaginomycotina</taxon>
        <taxon>Ustilaginomycetes</taxon>
        <taxon>Ustilaginales</taxon>
        <taxon>Ustilaginaceae</taxon>
        <taxon>Sporisorium</taxon>
    </lineage>
</organism>
<protein>
    <recommendedName>
        <fullName evidence="2">Anaphase-promoting complex subunit 5</fullName>
    </recommendedName>
</protein>
<dbReference type="AlphaFoldDB" id="A0A4U7KZ56"/>
<comment type="caution">
    <text evidence="8">The sequence shown here is derived from an EMBL/GenBank/DDBJ whole genome shotgun (WGS) entry which is preliminary data.</text>
</comment>
<dbReference type="Pfam" id="PF12862">
    <property type="entry name" value="ANAPC5"/>
    <property type="match status" value="1"/>
</dbReference>
<evidence type="ECO:0000256" key="3">
    <source>
        <dbReference type="ARBA" id="ARBA00022618"/>
    </source>
</evidence>
<dbReference type="RefSeq" id="XP_029742160.1">
    <property type="nucleotide sequence ID" value="XM_029880774.1"/>
</dbReference>
<dbReference type="KEGG" id="sgra:EX895_000173"/>
<dbReference type="GeneID" id="40723068"/>
<name>A0A4U7KZ56_9BASI</name>
<evidence type="ECO:0000256" key="1">
    <source>
        <dbReference type="ARBA" id="ARBA00007450"/>
    </source>
</evidence>
<evidence type="ECO:0000313" key="9">
    <source>
        <dbReference type="Proteomes" id="UP000306050"/>
    </source>
</evidence>
<keyword evidence="6" id="KW-0131">Cell cycle</keyword>
<evidence type="ECO:0000256" key="4">
    <source>
        <dbReference type="ARBA" id="ARBA00022776"/>
    </source>
</evidence>